<keyword evidence="3" id="KW-1185">Reference proteome</keyword>
<name>A0ABZ2N303_9BACI</name>
<accession>A0ABZ2N303</accession>
<proteinExistence type="predicted"/>
<dbReference type="InterPro" id="IPR018958">
    <property type="entry name" value="Knr4/Smi1-like_dom"/>
</dbReference>
<reference evidence="2 3" key="1">
    <citation type="submission" date="2024-02" db="EMBL/GenBank/DDBJ databases">
        <title>Seven novel Bacillus-like species.</title>
        <authorList>
            <person name="Liu G."/>
        </authorList>
    </citation>
    <scope>NUCLEOTIDE SEQUENCE [LARGE SCALE GENOMIC DNA]</scope>
    <source>
        <strain evidence="2 3">FJAT-52991</strain>
    </source>
</reference>
<dbReference type="RefSeq" id="WP_338749562.1">
    <property type="nucleotide sequence ID" value="NZ_CP147404.1"/>
</dbReference>
<organism evidence="2 3">
    <name type="scientific">Bacillus kandeliae</name>
    <dbReference type="NCBI Taxonomy" id="3129297"/>
    <lineage>
        <taxon>Bacteria</taxon>
        <taxon>Bacillati</taxon>
        <taxon>Bacillota</taxon>
        <taxon>Bacilli</taxon>
        <taxon>Bacillales</taxon>
        <taxon>Bacillaceae</taxon>
        <taxon>Bacillus</taxon>
    </lineage>
</organism>
<dbReference type="EMBL" id="CP147404">
    <property type="protein sequence ID" value="WXB91756.1"/>
    <property type="molecule type" value="Genomic_DNA"/>
</dbReference>
<protein>
    <submittedName>
        <fullName evidence="2">SMI1/KNR4 family protein</fullName>
    </submittedName>
</protein>
<dbReference type="Gene3D" id="3.40.1580.10">
    <property type="entry name" value="SMI1/KNR4-like"/>
    <property type="match status" value="1"/>
</dbReference>
<feature type="domain" description="Knr4/Smi1-like" evidence="1">
    <location>
        <begin position="27"/>
        <end position="126"/>
    </location>
</feature>
<dbReference type="InterPro" id="IPR037883">
    <property type="entry name" value="Knr4/Smi1-like_sf"/>
</dbReference>
<sequence>MGRYADILKKINEAPSDYNFQKMSKSKAEKELASIDIPQDYIDFLTEVGFGSVFDGYFMFYGGLIEADEIYDDVDYPEIKNVLLFGDNFSGDAMGFLPAENWSIVEIWHEDLSIVPREEKTFMEFVSKVFSKKL</sequence>
<evidence type="ECO:0000313" key="3">
    <source>
        <dbReference type="Proteomes" id="UP001387364"/>
    </source>
</evidence>
<evidence type="ECO:0000259" key="1">
    <source>
        <dbReference type="Pfam" id="PF09346"/>
    </source>
</evidence>
<gene>
    <name evidence="2" type="ORF">WDJ61_10790</name>
</gene>
<dbReference type="SUPFAM" id="SSF160631">
    <property type="entry name" value="SMI1/KNR4-like"/>
    <property type="match status" value="1"/>
</dbReference>
<dbReference type="Pfam" id="PF09346">
    <property type="entry name" value="SMI1_KNR4"/>
    <property type="match status" value="1"/>
</dbReference>
<evidence type="ECO:0000313" key="2">
    <source>
        <dbReference type="EMBL" id="WXB91756.1"/>
    </source>
</evidence>
<dbReference type="Proteomes" id="UP001387364">
    <property type="component" value="Chromosome"/>
</dbReference>